<comment type="caution">
    <text evidence="3">The sequence shown here is derived from an EMBL/GenBank/DDBJ whole genome shotgun (WGS) entry which is preliminary data.</text>
</comment>
<keyword evidence="1" id="KW-0472">Membrane</keyword>
<dbReference type="Proteomes" id="UP000649326">
    <property type="component" value="Unassembled WGS sequence"/>
</dbReference>
<feature type="transmembrane region" description="Helical" evidence="1">
    <location>
        <begin position="327"/>
        <end position="343"/>
    </location>
</feature>
<dbReference type="AlphaFoldDB" id="A0A832Z8V8"/>
<keyword evidence="3" id="KW-0813">Transport</keyword>
<keyword evidence="1" id="KW-1133">Transmembrane helix</keyword>
<dbReference type="PANTHER" id="PTHR14136:SF17">
    <property type="entry name" value="BTB_POZ DOMAIN-CONTAINING PROTEIN KCTD9"/>
    <property type="match status" value="1"/>
</dbReference>
<dbReference type="InterPro" id="IPR051082">
    <property type="entry name" value="Pentapeptide-BTB/POZ_domain"/>
</dbReference>
<feature type="domain" description="Potassium channel" evidence="2">
    <location>
        <begin position="302"/>
        <end position="375"/>
    </location>
</feature>
<dbReference type="Pfam" id="PF07885">
    <property type="entry name" value="Ion_trans_2"/>
    <property type="match status" value="1"/>
</dbReference>
<evidence type="ECO:0000259" key="2">
    <source>
        <dbReference type="Pfam" id="PF07885"/>
    </source>
</evidence>
<dbReference type="InterPro" id="IPR013099">
    <property type="entry name" value="K_chnl_dom"/>
</dbReference>
<keyword evidence="1" id="KW-0812">Transmembrane</keyword>
<evidence type="ECO:0000256" key="1">
    <source>
        <dbReference type="SAM" id="Phobius"/>
    </source>
</evidence>
<feature type="transmembrane region" description="Helical" evidence="1">
    <location>
        <begin position="295"/>
        <end position="315"/>
    </location>
</feature>
<keyword evidence="3" id="KW-0406">Ion transport</keyword>
<reference evidence="3" key="1">
    <citation type="journal article" date="2020" name="ISME J.">
        <title>Gammaproteobacteria mediating utilization of methyl-, sulfur- and petroleum organic compounds in deep ocean hydrothermal plumes.</title>
        <authorList>
            <person name="Zhou Z."/>
            <person name="Liu Y."/>
            <person name="Pan J."/>
            <person name="Cron B.R."/>
            <person name="Toner B.M."/>
            <person name="Anantharaman K."/>
            <person name="Breier J.A."/>
            <person name="Dick G.J."/>
            <person name="Li M."/>
        </authorList>
    </citation>
    <scope>NUCLEOTIDE SEQUENCE</scope>
    <source>
        <strain evidence="3">SZUA-1451</strain>
    </source>
</reference>
<dbReference type="Gene3D" id="2.160.20.80">
    <property type="entry name" value="E3 ubiquitin-protein ligase SopA"/>
    <property type="match status" value="1"/>
</dbReference>
<dbReference type="GO" id="GO:0034220">
    <property type="term" value="P:monoatomic ion transmembrane transport"/>
    <property type="evidence" value="ECO:0007669"/>
    <property type="project" value="UniProtKB-KW"/>
</dbReference>
<proteinExistence type="predicted"/>
<gene>
    <name evidence="3" type="ORF">EYH13_02315</name>
</gene>
<keyword evidence="3" id="KW-0407">Ion channel</keyword>
<dbReference type="SUPFAM" id="SSF81324">
    <property type="entry name" value="Voltage-gated potassium channels"/>
    <property type="match status" value="1"/>
</dbReference>
<feature type="transmembrane region" description="Helical" evidence="1">
    <location>
        <begin position="349"/>
        <end position="371"/>
    </location>
</feature>
<dbReference type="SUPFAM" id="SSF141571">
    <property type="entry name" value="Pentapeptide repeat-like"/>
    <property type="match status" value="1"/>
</dbReference>
<dbReference type="PANTHER" id="PTHR14136">
    <property type="entry name" value="BTB_POZ DOMAIN-CONTAINING PROTEIN KCTD9"/>
    <property type="match status" value="1"/>
</dbReference>
<name>A0A832Z8V8_9EURY</name>
<dbReference type="EMBL" id="DQUG01000095">
    <property type="protein sequence ID" value="HIP74988.1"/>
    <property type="molecule type" value="Genomic_DNA"/>
</dbReference>
<dbReference type="Pfam" id="PF00805">
    <property type="entry name" value="Pentapeptide"/>
    <property type="match status" value="2"/>
</dbReference>
<accession>A0A832Z8V8</accession>
<sequence>MKCTYQYRHNPIKECPHETLGDSEFCMFHEPFSGKDLEGLNLQDFDLEEAYLSEANLEKANLSGSNLRYADLSDAKVPHANLSWCLLEHADLSGANLSHSNLSSSSLRKADLSNSVLIHADLSLADLEGANLTNADLRSTELYGANLSGANIFNADFRGAKLYGINLRNVKNLRYAKFDRVVVEEIRGDKLAKEGKFNEAIESYNRAIDVYLLLKKLFTEHGIYDRASIYSIGEWRVRGKIQRIAYRALTSQHIENFLPITVKFRKRWVAFLEGHLRWIVNRTLYLTSSYGESPFRVLLTTMFVIFLYAWLYWILNAVRGARSFLENLYFSVVTFTTVGYGDYIPKSQYYLLAMSEAFIGAFLMAFFVVVLSRKVIR</sequence>
<evidence type="ECO:0000313" key="4">
    <source>
        <dbReference type="Proteomes" id="UP000649326"/>
    </source>
</evidence>
<evidence type="ECO:0000313" key="3">
    <source>
        <dbReference type="EMBL" id="HIP74988.1"/>
    </source>
</evidence>
<protein>
    <submittedName>
        <fullName evidence="3">Voltage-gated potassium channel</fullName>
    </submittedName>
</protein>
<dbReference type="InterPro" id="IPR001646">
    <property type="entry name" value="5peptide_repeat"/>
</dbReference>
<dbReference type="Gene3D" id="1.10.287.70">
    <property type="match status" value="1"/>
</dbReference>
<organism evidence="3 4">
    <name type="scientific">Thermococcus paralvinellae</name>
    <dbReference type="NCBI Taxonomy" id="582419"/>
    <lineage>
        <taxon>Archaea</taxon>
        <taxon>Methanobacteriati</taxon>
        <taxon>Methanobacteriota</taxon>
        <taxon>Thermococci</taxon>
        <taxon>Thermococcales</taxon>
        <taxon>Thermococcaceae</taxon>
        <taxon>Thermococcus</taxon>
    </lineage>
</organism>